<protein>
    <recommendedName>
        <fullName evidence="4">DUF3784 domain-containing protein</fullName>
    </recommendedName>
</protein>
<keyword evidence="1" id="KW-0472">Membrane</keyword>
<feature type="transmembrane region" description="Helical" evidence="1">
    <location>
        <begin position="74"/>
        <end position="92"/>
    </location>
</feature>
<proteinExistence type="predicted"/>
<dbReference type="Proteomes" id="UP000001572">
    <property type="component" value="Chromosome"/>
</dbReference>
<dbReference type="OrthoDB" id="1926980at2"/>
<dbReference type="HOGENOM" id="CLU_179156_0_0_9"/>
<dbReference type="EMBL" id="CP000724">
    <property type="protein sequence ID" value="ABR48406.1"/>
    <property type="molecule type" value="Genomic_DNA"/>
</dbReference>
<keyword evidence="3" id="KW-1185">Reference proteome</keyword>
<evidence type="ECO:0000313" key="2">
    <source>
        <dbReference type="EMBL" id="ABR48406.1"/>
    </source>
</evidence>
<dbReference type="AlphaFoldDB" id="A6TQD8"/>
<keyword evidence="1" id="KW-0812">Transmembrane</keyword>
<accession>A6TQD8</accession>
<organism evidence="2 3">
    <name type="scientific">Alkaliphilus metalliredigens (strain QYMF)</name>
    <dbReference type="NCBI Taxonomy" id="293826"/>
    <lineage>
        <taxon>Bacteria</taxon>
        <taxon>Bacillati</taxon>
        <taxon>Bacillota</taxon>
        <taxon>Clostridia</taxon>
        <taxon>Peptostreptococcales</taxon>
        <taxon>Natronincolaceae</taxon>
        <taxon>Alkaliphilus</taxon>
    </lineage>
</organism>
<dbReference type="eggNOG" id="ENOG5033I5J">
    <property type="taxonomic scope" value="Bacteria"/>
</dbReference>
<reference evidence="3" key="1">
    <citation type="journal article" date="2016" name="Genome Announc.">
        <title>Complete genome sequence of Alkaliphilus metalliredigens strain QYMF, an alkaliphilic and metal-reducing bacterium isolated from borax-contaminated leachate ponds.</title>
        <authorList>
            <person name="Hwang C."/>
            <person name="Copeland A."/>
            <person name="Lucas S."/>
            <person name="Lapidus A."/>
            <person name="Barry K."/>
            <person name="Detter J.C."/>
            <person name="Glavina Del Rio T."/>
            <person name="Hammon N."/>
            <person name="Israni S."/>
            <person name="Dalin E."/>
            <person name="Tice H."/>
            <person name="Pitluck S."/>
            <person name="Chertkov O."/>
            <person name="Brettin T."/>
            <person name="Bruce D."/>
            <person name="Han C."/>
            <person name="Schmutz J."/>
            <person name="Larimer F."/>
            <person name="Land M.L."/>
            <person name="Hauser L."/>
            <person name="Kyrpides N."/>
            <person name="Mikhailova N."/>
            <person name="Ye Q."/>
            <person name="Zhou J."/>
            <person name="Richardson P."/>
            <person name="Fields M.W."/>
        </authorList>
    </citation>
    <scope>NUCLEOTIDE SEQUENCE [LARGE SCALE GENOMIC DNA]</scope>
    <source>
        <strain evidence="3">QYMF</strain>
    </source>
</reference>
<dbReference type="RefSeq" id="WP_012063382.1">
    <property type="nucleotide sequence ID" value="NC_009633.1"/>
</dbReference>
<keyword evidence="1" id="KW-1133">Transmembrane helix</keyword>
<evidence type="ECO:0008006" key="4">
    <source>
        <dbReference type="Google" id="ProtNLM"/>
    </source>
</evidence>
<dbReference type="KEGG" id="amt:Amet_2248"/>
<feature type="transmembrane region" description="Helical" evidence="1">
    <location>
        <begin position="6"/>
        <end position="26"/>
    </location>
</feature>
<gene>
    <name evidence="2" type="ordered locus">Amet_2248</name>
</gene>
<evidence type="ECO:0000256" key="1">
    <source>
        <dbReference type="SAM" id="Phobius"/>
    </source>
</evidence>
<name>A6TQD8_ALKMQ</name>
<dbReference type="STRING" id="293826.Amet_2248"/>
<evidence type="ECO:0000313" key="3">
    <source>
        <dbReference type="Proteomes" id="UP000001572"/>
    </source>
</evidence>
<feature type="transmembrane region" description="Helical" evidence="1">
    <location>
        <begin position="46"/>
        <end position="68"/>
    </location>
</feature>
<sequence>MNWFGVFLIFIGLCYLIYSIIFRSKVTLYFKDIKVIEGKEEEYLKLQLYFSFINSLMVVSIGIIITMYNLDTPYIVLTPLIVHLVNFAMKLTSKQKGYVEY</sequence>